<proteinExistence type="predicted"/>
<keyword evidence="2" id="KW-0472">Membrane</keyword>
<comment type="caution">
    <text evidence="3">The sequence shown here is derived from an EMBL/GenBank/DDBJ whole genome shotgun (WGS) entry which is preliminary data.</text>
</comment>
<evidence type="ECO:0000256" key="1">
    <source>
        <dbReference type="SAM" id="MobiDB-lite"/>
    </source>
</evidence>
<keyword evidence="4" id="KW-1185">Reference proteome</keyword>
<dbReference type="AlphaFoldDB" id="A0A8H7CH18"/>
<keyword evidence="2" id="KW-0812">Transmembrane</keyword>
<name>A0A8H7CH18_9AGAR</name>
<sequence>MNDEMHPAPEQSSSQSNPGIVGGPSHAAVFNTGARDINMIGCTTTSNFAFMTAPAEPSDFRMIPLGDIDLQHEIRVDYYTGFVEWRREQTRVRRLYSARIEGRKAPATVAIYQGNSAKEEWERDIAKYISARHPNIIQIYAAASSNNIHATVFYDDLVPFQEFVDFFHHHSPILEVYYYTCGYIEFEAVRDYFQSAFQHFLGSVKCTFLIRRSTGRLCVDLIHGNILLFLYRHQSIRSVETVRQQGCQSLNTPDQQAMVGESLTLEQYHSICRWDLSQNQTFTIPTASTVNLGAVISYSSGNLYEDSVEIASLSDVFIPQGCWESSEEPIGEVMEDGWTRCASTDVLNNSIELRMWSPHAEAWLSQANHIFSCLQISSNFQDYVVLDTITFKLAISAVETDPAEGFLFLCPMEDFRTGPSSFNWPDRPAYWSLDPSGAGCLSTDDADRLGFPSTNLSAEIAGQSWDARVCAGLSRFHQAKGFDPESQDVARHLGQPLYQFSTGINAPFAHLDDAEDDEAAVFVADVTQTASGENRSVLEDTCLPEETPVSLAFGFIMNVQLALILFLTLFQQ</sequence>
<evidence type="ECO:0000256" key="2">
    <source>
        <dbReference type="SAM" id="Phobius"/>
    </source>
</evidence>
<gene>
    <name evidence="3" type="ORF">MVEN_02148100</name>
</gene>
<organism evidence="3 4">
    <name type="scientific">Mycena venus</name>
    <dbReference type="NCBI Taxonomy" id="2733690"/>
    <lineage>
        <taxon>Eukaryota</taxon>
        <taxon>Fungi</taxon>
        <taxon>Dikarya</taxon>
        <taxon>Basidiomycota</taxon>
        <taxon>Agaricomycotina</taxon>
        <taxon>Agaricomycetes</taxon>
        <taxon>Agaricomycetidae</taxon>
        <taxon>Agaricales</taxon>
        <taxon>Marasmiineae</taxon>
        <taxon>Mycenaceae</taxon>
        <taxon>Mycena</taxon>
    </lineage>
</organism>
<evidence type="ECO:0000313" key="3">
    <source>
        <dbReference type="EMBL" id="KAF7337105.1"/>
    </source>
</evidence>
<feature type="region of interest" description="Disordered" evidence="1">
    <location>
        <begin position="1"/>
        <end position="25"/>
    </location>
</feature>
<feature type="transmembrane region" description="Helical" evidence="2">
    <location>
        <begin position="551"/>
        <end position="570"/>
    </location>
</feature>
<evidence type="ECO:0000313" key="4">
    <source>
        <dbReference type="Proteomes" id="UP000620124"/>
    </source>
</evidence>
<keyword evidence="2" id="KW-1133">Transmembrane helix</keyword>
<accession>A0A8H7CH18</accession>
<dbReference type="EMBL" id="JACAZI010000022">
    <property type="protein sequence ID" value="KAF7337105.1"/>
    <property type="molecule type" value="Genomic_DNA"/>
</dbReference>
<dbReference type="Proteomes" id="UP000620124">
    <property type="component" value="Unassembled WGS sequence"/>
</dbReference>
<evidence type="ECO:0008006" key="5">
    <source>
        <dbReference type="Google" id="ProtNLM"/>
    </source>
</evidence>
<dbReference type="OrthoDB" id="2951054at2759"/>
<protein>
    <recommendedName>
        <fullName evidence="5">Protein kinase domain-containing protein</fullName>
    </recommendedName>
</protein>
<reference evidence="3" key="1">
    <citation type="submission" date="2020-05" db="EMBL/GenBank/DDBJ databases">
        <title>Mycena genomes resolve the evolution of fungal bioluminescence.</title>
        <authorList>
            <person name="Tsai I.J."/>
        </authorList>
    </citation>
    <scope>NUCLEOTIDE SEQUENCE</scope>
    <source>
        <strain evidence="3">CCC161011</strain>
    </source>
</reference>